<gene>
    <name evidence="9" type="primary">lnt</name>
    <name evidence="11" type="ordered locus">Dshi_1013</name>
</gene>
<proteinExistence type="inferred from homology"/>
<keyword evidence="11" id="KW-0449">Lipoprotein</keyword>
<dbReference type="PANTHER" id="PTHR38686">
    <property type="entry name" value="APOLIPOPROTEIN N-ACYLTRANSFERASE"/>
    <property type="match status" value="1"/>
</dbReference>
<evidence type="ECO:0000256" key="9">
    <source>
        <dbReference type="HAMAP-Rule" id="MF_01148"/>
    </source>
</evidence>
<dbReference type="OrthoDB" id="9804277at2"/>
<dbReference type="PROSITE" id="PS50263">
    <property type="entry name" value="CN_HYDROLASE"/>
    <property type="match status" value="1"/>
</dbReference>
<comment type="pathway">
    <text evidence="9">Protein modification; lipoprotein biosynthesis (N-acyl transfer).</text>
</comment>
<feature type="transmembrane region" description="Helical" evidence="9">
    <location>
        <begin position="56"/>
        <end position="75"/>
    </location>
</feature>
<dbReference type="CDD" id="cd07571">
    <property type="entry name" value="ALP_N-acyl_transferase"/>
    <property type="match status" value="1"/>
</dbReference>
<dbReference type="HAMAP" id="MF_01148">
    <property type="entry name" value="Lnt"/>
    <property type="match status" value="1"/>
</dbReference>
<dbReference type="EC" id="2.3.1.269" evidence="9"/>
<evidence type="ECO:0000256" key="4">
    <source>
        <dbReference type="ARBA" id="ARBA00022679"/>
    </source>
</evidence>
<keyword evidence="7 9" id="KW-0472">Membrane</keyword>
<keyword evidence="9" id="KW-0997">Cell inner membrane</keyword>
<dbReference type="GO" id="GO:0042158">
    <property type="term" value="P:lipoprotein biosynthetic process"/>
    <property type="evidence" value="ECO:0007669"/>
    <property type="project" value="UniProtKB-UniRule"/>
</dbReference>
<evidence type="ECO:0000313" key="11">
    <source>
        <dbReference type="EMBL" id="ABV92755.1"/>
    </source>
</evidence>
<comment type="catalytic activity">
    <reaction evidence="9">
        <text>N-terminal S-1,2-diacyl-sn-glyceryl-L-cysteinyl-[lipoprotein] + a glycerophospholipid = N-acyl-S-1,2-diacyl-sn-glyceryl-L-cysteinyl-[lipoprotein] + a 2-acyl-sn-glycero-3-phospholipid + H(+)</text>
        <dbReference type="Rhea" id="RHEA:48228"/>
        <dbReference type="Rhea" id="RHEA-COMP:14681"/>
        <dbReference type="Rhea" id="RHEA-COMP:14684"/>
        <dbReference type="ChEBI" id="CHEBI:15378"/>
        <dbReference type="ChEBI" id="CHEBI:136912"/>
        <dbReference type="ChEBI" id="CHEBI:140656"/>
        <dbReference type="ChEBI" id="CHEBI:140657"/>
        <dbReference type="ChEBI" id="CHEBI:140660"/>
        <dbReference type="EC" id="2.3.1.269"/>
    </reaction>
</comment>
<keyword evidence="8 9" id="KW-0012">Acyltransferase</keyword>
<organism evidence="11 12">
    <name type="scientific">Dinoroseobacter shibae (strain DSM 16493 / NCIMB 14021 / DFL 12)</name>
    <dbReference type="NCBI Taxonomy" id="398580"/>
    <lineage>
        <taxon>Bacteria</taxon>
        <taxon>Pseudomonadati</taxon>
        <taxon>Pseudomonadota</taxon>
        <taxon>Alphaproteobacteria</taxon>
        <taxon>Rhodobacterales</taxon>
        <taxon>Roseobacteraceae</taxon>
        <taxon>Dinoroseobacter</taxon>
    </lineage>
</organism>
<evidence type="ECO:0000256" key="2">
    <source>
        <dbReference type="ARBA" id="ARBA00010065"/>
    </source>
</evidence>
<dbReference type="InterPro" id="IPR003010">
    <property type="entry name" value="C-N_Hydrolase"/>
</dbReference>
<feature type="transmembrane region" description="Helical" evidence="9">
    <location>
        <begin position="134"/>
        <end position="154"/>
    </location>
</feature>
<dbReference type="HOGENOM" id="CLU_019563_3_1_5"/>
<evidence type="ECO:0000259" key="10">
    <source>
        <dbReference type="PROSITE" id="PS50263"/>
    </source>
</evidence>
<keyword evidence="3 9" id="KW-1003">Cell membrane</keyword>
<dbReference type="InterPro" id="IPR045378">
    <property type="entry name" value="LNT_N"/>
</dbReference>
<dbReference type="NCBIfam" id="TIGR00546">
    <property type="entry name" value="lnt"/>
    <property type="match status" value="1"/>
</dbReference>
<accession>A8LSE1</accession>
<evidence type="ECO:0000256" key="6">
    <source>
        <dbReference type="ARBA" id="ARBA00022989"/>
    </source>
</evidence>
<dbReference type="UniPathway" id="UPA00666"/>
<evidence type="ECO:0000256" key="5">
    <source>
        <dbReference type="ARBA" id="ARBA00022692"/>
    </source>
</evidence>
<protein>
    <recommendedName>
        <fullName evidence="9">Apolipoprotein N-acyltransferase</fullName>
        <shortName evidence="9">ALP N-acyltransferase</shortName>
        <ecNumber evidence="9">2.3.1.269</ecNumber>
    </recommendedName>
</protein>
<dbReference type="AlphaFoldDB" id="A8LSE1"/>
<dbReference type="EMBL" id="CP000830">
    <property type="protein sequence ID" value="ABV92755.1"/>
    <property type="molecule type" value="Genomic_DNA"/>
</dbReference>
<evidence type="ECO:0000256" key="7">
    <source>
        <dbReference type="ARBA" id="ARBA00023136"/>
    </source>
</evidence>
<evidence type="ECO:0000256" key="3">
    <source>
        <dbReference type="ARBA" id="ARBA00022475"/>
    </source>
</evidence>
<dbReference type="Pfam" id="PF00795">
    <property type="entry name" value="CN_hydrolase"/>
    <property type="match status" value="1"/>
</dbReference>
<keyword evidence="5 9" id="KW-0812">Transmembrane</keyword>
<keyword evidence="6 9" id="KW-1133">Transmembrane helix</keyword>
<dbReference type="PANTHER" id="PTHR38686:SF1">
    <property type="entry name" value="APOLIPOPROTEIN N-ACYLTRANSFERASE"/>
    <property type="match status" value="1"/>
</dbReference>
<feature type="transmembrane region" description="Helical" evidence="9">
    <location>
        <begin position="20"/>
        <end position="44"/>
    </location>
</feature>
<comment type="function">
    <text evidence="9">Catalyzes the phospholipid dependent N-acylation of the N-terminal cysteine of apolipoprotein, the last step in lipoprotein maturation.</text>
</comment>
<feature type="transmembrane region" description="Helical" evidence="9">
    <location>
        <begin position="160"/>
        <end position="179"/>
    </location>
</feature>
<dbReference type="Pfam" id="PF20154">
    <property type="entry name" value="LNT_N"/>
    <property type="match status" value="1"/>
</dbReference>
<dbReference type="Proteomes" id="UP000006833">
    <property type="component" value="Chromosome"/>
</dbReference>
<comment type="subcellular location">
    <subcellularLocation>
        <location evidence="9">Cell inner membrane</location>
        <topology evidence="9">Multi-pass membrane protein</topology>
    </subcellularLocation>
    <subcellularLocation>
        <location evidence="1">Cell membrane</location>
        <topology evidence="1">Multi-pass membrane protein</topology>
    </subcellularLocation>
</comment>
<dbReference type="GO" id="GO:0016410">
    <property type="term" value="F:N-acyltransferase activity"/>
    <property type="evidence" value="ECO:0007669"/>
    <property type="project" value="UniProtKB-UniRule"/>
</dbReference>
<evidence type="ECO:0000313" key="12">
    <source>
        <dbReference type="Proteomes" id="UP000006833"/>
    </source>
</evidence>
<comment type="caution">
    <text evidence="9">Lacks conserved residue(s) required for the propagation of feature annotation.</text>
</comment>
<evidence type="ECO:0000256" key="8">
    <source>
        <dbReference type="ARBA" id="ARBA00023315"/>
    </source>
</evidence>
<reference evidence="12" key="1">
    <citation type="journal article" date="2010" name="ISME J.">
        <title>The complete genome sequence of the algal symbiont Dinoroseobacter shibae: a hitchhiker's guide to life in the sea.</title>
        <authorList>
            <person name="Wagner-Dobler I."/>
            <person name="Ballhausen B."/>
            <person name="Berger M."/>
            <person name="Brinkhoff T."/>
            <person name="Buchholz I."/>
            <person name="Bunk B."/>
            <person name="Cypionka H."/>
            <person name="Daniel R."/>
            <person name="Drepper T."/>
            <person name="Gerdts G."/>
            <person name="Hahnke S."/>
            <person name="Han C."/>
            <person name="Jahn D."/>
            <person name="Kalhoefer D."/>
            <person name="Kiss H."/>
            <person name="Klenk H.P."/>
            <person name="Kyrpides N."/>
            <person name="Liebl W."/>
            <person name="Liesegang H."/>
            <person name="Meincke L."/>
            <person name="Pati A."/>
            <person name="Petersen J."/>
            <person name="Piekarski T."/>
            <person name="Pommerenke C."/>
            <person name="Pradella S."/>
            <person name="Pukall R."/>
            <person name="Rabus R."/>
            <person name="Stackebrandt E."/>
            <person name="Thole S."/>
            <person name="Thompson L."/>
            <person name="Tielen P."/>
            <person name="Tomasch J."/>
            <person name="von Jan M."/>
            <person name="Wanphrut N."/>
            <person name="Wichels A."/>
            <person name="Zech H."/>
            <person name="Simon M."/>
        </authorList>
    </citation>
    <scope>NUCLEOTIDE SEQUENCE [LARGE SCALE GENOMIC DNA]</scope>
    <source>
        <strain evidence="12">DSM 16493 / NCIMB 14021 / DFL 12</strain>
    </source>
</reference>
<dbReference type="InterPro" id="IPR004563">
    <property type="entry name" value="Apolipo_AcylTrfase"/>
</dbReference>
<name>A8LSE1_DINSH</name>
<dbReference type="RefSeq" id="WP_012177686.1">
    <property type="nucleotide sequence ID" value="NC_009952.1"/>
</dbReference>
<feature type="transmembrane region" description="Helical" evidence="9">
    <location>
        <begin position="87"/>
        <end position="114"/>
    </location>
</feature>
<dbReference type="SUPFAM" id="SSF56317">
    <property type="entry name" value="Carbon-nitrogen hydrolase"/>
    <property type="match status" value="1"/>
</dbReference>
<comment type="similarity">
    <text evidence="2 9">Belongs to the CN hydrolase family. Apolipoprotein N-acyltransferase subfamily.</text>
</comment>
<dbReference type="InterPro" id="IPR036526">
    <property type="entry name" value="C-N_Hydrolase_sf"/>
</dbReference>
<dbReference type="STRING" id="398580.Dshi_1013"/>
<keyword evidence="4 9" id="KW-0808">Transferase</keyword>
<dbReference type="KEGG" id="dsh:Dshi_1013"/>
<keyword evidence="12" id="KW-1185">Reference proteome</keyword>
<feature type="domain" description="CN hydrolase" evidence="10">
    <location>
        <begin position="221"/>
        <end position="462"/>
    </location>
</feature>
<dbReference type="GO" id="GO:0005886">
    <property type="term" value="C:plasma membrane"/>
    <property type="evidence" value="ECO:0007669"/>
    <property type="project" value="UniProtKB-SubCell"/>
</dbReference>
<dbReference type="Gene3D" id="3.60.110.10">
    <property type="entry name" value="Carbon-nitrogen hydrolase"/>
    <property type="match status" value="1"/>
</dbReference>
<evidence type="ECO:0000256" key="1">
    <source>
        <dbReference type="ARBA" id="ARBA00004651"/>
    </source>
</evidence>
<sequence length="497" mass="51861">MARSPVLARWPRLADVLCGLAIGLGQAPLGLWPLALLGLAGLLARLDRSSGWRAGAWTAWRAGAAYFALTLHWIVEPFLVDVARHGWMAPFALVLMAGGLALFWAAAGALAGGLRPGLPRGLGFALALMSAEMLRSYVFTGFPWALIGTIWIDTHAAQTAAFWGLHGLGLATLCILVLARAQPLGRGLATGAAGLALLTGLGMLRPDPPAIPPDAPVLRLVQPNAAQHLKWDPGMIPIFYARLLDLTARPAPGAPPALVIWPETAIAYRLENAGPLLSQIAETAGDAPVVLGAVRGTPAGATNALAVLDATGIPAQIYDKAHLVPFGEYVPFGDLAARLGIRGLAVAEGGGFLAGPGPQVLDFGPLGRALPLICYEAIFPNFGRARLAEADWMLQITNDAWFGQFAGPQQHLVLARFRAIERGMPLVRAANTGISTVIDPTGALTGALPLGVAGTLDAALPPALATPPYARLGDLPLLIAMIVSLLGLMTRSRARAH</sequence>
<dbReference type="eggNOG" id="COG0815">
    <property type="taxonomic scope" value="Bacteria"/>
</dbReference>